<sequence length="382" mass="39119">MSDSGRRIGRSAPEVTRAVRKRGTTVAVGTGSRGPVRHRPPFADRRRFAGLCAGLAGGVVAVGVVGIAIGAVPISPGTVVAALADHAGLPVSAVDPVADQIIWTSRVPRVLLAVLVGAGLAVAGAVIQAIVRNPLGDPYLIGIVPGASLGAVTVIVAGASVTGALSLSVAAFLGGLLAFAATFVLGRQDGHWPPTRLVLAGVAVGYLVSSFTYFLQTIATPNQVTRVLFWSLGSVASARWGDLALPAIVVSLATVWLLLHGRRLNALVNGVDVASALGIQVGRFQFQLMVVVALLTGTLVAVSGGILFVGLVVPHVARLLVGAENRRVLVASVLLGAVFLPLADLLARTVRAPVELPVGIVTAAIGAPFFLWLLRTSGRRAR</sequence>
<dbReference type="PANTHER" id="PTHR30472">
    <property type="entry name" value="FERRIC ENTEROBACTIN TRANSPORT SYSTEM PERMEASE PROTEIN"/>
    <property type="match status" value="1"/>
</dbReference>
<comment type="similarity">
    <text evidence="2">Belongs to the binding-protein-dependent transport system permease family. FecCD subfamily.</text>
</comment>
<keyword evidence="4" id="KW-1003">Cell membrane</keyword>
<dbReference type="Gene3D" id="1.10.3470.10">
    <property type="entry name" value="ABC transporter involved in vitamin B12 uptake, BtuC"/>
    <property type="match status" value="1"/>
</dbReference>
<feature type="transmembrane region" description="Helical" evidence="8">
    <location>
        <begin position="110"/>
        <end position="131"/>
    </location>
</feature>
<accession>A0ABP6SSV4</accession>
<keyword evidence="5 8" id="KW-0812">Transmembrane</keyword>
<feature type="transmembrane region" description="Helical" evidence="8">
    <location>
        <begin position="292"/>
        <end position="316"/>
    </location>
</feature>
<dbReference type="SUPFAM" id="SSF81345">
    <property type="entry name" value="ABC transporter involved in vitamin B12 uptake, BtuC"/>
    <property type="match status" value="1"/>
</dbReference>
<evidence type="ECO:0000256" key="3">
    <source>
        <dbReference type="ARBA" id="ARBA00022448"/>
    </source>
</evidence>
<comment type="subcellular location">
    <subcellularLocation>
        <location evidence="1">Cell membrane</location>
        <topology evidence="1">Multi-pass membrane protein</topology>
    </subcellularLocation>
</comment>
<feature type="transmembrane region" description="Helical" evidence="8">
    <location>
        <begin position="165"/>
        <end position="185"/>
    </location>
</feature>
<feature type="transmembrane region" description="Helical" evidence="8">
    <location>
        <begin position="356"/>
        <end position="374"/>
    </location>
</feature>
<feature type="transmembrane region" description="Helical" evidence="8">
    <location>
        <begin position="48"/>
        <end position="74"/>
    </location>
</feature>
<evidence type="ECO:0000256" key="1">
    <source>
        <dbReference type="ARBA" id="ARBA00004651"/>
    </source>
</evidence>
<dbReference type="CDD" id="cd06550">
    <property type="entry name" value="TM_ABC_iron-siderophores_like"/>
    <property type="match status" value="1"/>
</dbReference>
<organism evidence="9 10">
    <name type="scientific">Cryptosporangium minutisporangium</name>
    <dbReference type="NCBI Taxonomy" id="113569"/>
    <lineage>
        <taxon>Bacteria</taxon>
        <taxon>Bacillati</taxon>
        <taxon>Actinomycetota</taxon>
        <taxon>Actinomycetes</taxon>
        <taxon>Cryptosporangiales</taxon>
        <taxon>Cryptosporangiaceae</taxon>
        <taxon>Cryptosporangium</taxon>
    </lineage>
</organism>
<evidence type="ECO:0000256" key="5">
    <source>
        <dbReference type="ARBA" id="ARBA00022692"/>
    </source>
</evidence>
<keyword evidence="10" id="KW-1185">Reference proteome</keyword>
<dbReference type="EMBL" id="BAAAYN010000006">
    <property type="protein sequence ID" value="GAA3384071.1"/>
    <property type="molecule type" value="Genomic_DNA"/>
</dbReference>
<keyword evidence="6 8" id="KW-1133">Transmembrane helix</keyword>
<evidence type="ECO:0000256" key="6">
    <source>
        <dbReference type="ARBA" id="ARBA00022989"/>
    </source>
</evidence>
<gene>
    <name evidence="9" type="ORF">GCM10020369_12390</name>
</gene>
<proteinExistence type="inferred from homology"/>
<protein>
    <submittedName>
        <fullName evidence="9">Iron ABC transporter permease</fullName>
    </submittedName>
</protein>
<evidence type="ECO:0000313" key="10">
    <source>
        <dbReference type="Proteomes" id="UP001501676"/>
    </source>
</evidence>
<evidence type="ECO:0000256" key="8">
    <source>
        <dbReference type="SAM" id="Phobius"/>
    </source>
</evidence>
<dbReference type="InterPro" id="IPR000522">
    <property type="entry name" value="ABC_transptr_permease_BtuC"/>
</dbReference>
<keyword evidence="7 8" id="KW-0472">Membrane</keyword>
<dbReference type="InterPro" id="IPR037294">
    <property type="entry name" value="ABC_BtuC-like"/>
</dbReference>
<feature type="transmembrane region" description="Helical" evidence="8">
    <location>
        <begin position="266"/>
        <end position="286"/>
    </location>
</feature>
<feature type="transmembrane region" description="Helical" evidence="8">
    <location>
        <begin position="138"/>
        <end position="159"/>
    </location>
</feature>
<feature type="transmembrane region" description="Helical" evidence="8">
    <location>
        <begin position="239"/>
        <end position="259"/>
    </location>
</feature>
<evidence type="ECO:0000256" key="2">
    <source>
        <dbReference type="ARBA" id="ARBA00007935"/>
    </source>
</evidence>
<feature type="transmembrane region" description="Helical" evidence="8">
    <location>
        <begin position="328"/>
        <end position="350"/>
    </location>
</feature>
<evidence type="ECO:0000256" key="4">
    <source>
        <dbReference type="ARBA" id="ARBA00022475"/>
    </source>
</evidence>
<feature type="transmembrane region" description="Helical" evidence="8">
    <location>
        <begin position="197"/>
        <end position="219"/>
    </location>
</feature>
<dbReference type="Pfam" id="PF01032">
    <property type="entry name" value="FecCD"/>
    <property type="match status" value="1"/>
</dbReference>
<evidence type="ECO:0000256" key="7">
    <source>
        <dbReference type="ARBA" id="ARBA00023136"/>
    </source>
</evidence>
<dbReference type="PANTHER" id="PTHR30472:SF67">
    <property type="entry name" value="PERMEASE OF ABC TRANSPORTER-RELATED"/>
    <property type="match status" value="1"/>
</dbReference>
<name>A0ABP6SSV4_9ACTN</name>
<keyword evidence="3" id="KW-0813">Transport</keyword>
<comment type="caution">
    <text evidence="9">The sequence shown here is derived from an EMBL/GenBank/DDBJ whole genome shotgun (WGS) entry which is preliminary data.</text>
</comment>
<evidence type="ECO:0000313" key="9">
    <source>
        <dbReference type="EMBL" id="GAA3384071.1"/>
    </source>
</evidence>
<dbReference type="Proteomes" id="UP001501676">
    <property type="component" value="Unassembled WGS sequence"/>
</dbReference>
<reference evidence="10" key="1">
    <citation type="journal article" date="2019" name="Int. J. Syst. Evol. Microbiol.">
        <title>The Global Catalogue of Microorganisms (GCM) 10K type strain sequencing project: providing services to taxonomists for standard genome sequencing and annotation.</title>
        <authorList>
            <consortium name="The Broad Institute Genomics Platform"/>
            <consortium name="The Broad Institute Genome Sequencing Center for Infectious Disease"/>
            <person name="Wu L."/>
            <person name="Ma J."/>
        </authorList>
    </citation>
    <scope>NUCLEOTIDE SEQUENCE [LARGE SCALE GENOMIC DNA]</scope>
    <source>
        <strain evidence="10">JCM 9458</strain>
    </source>
</reference>